<accession>A0AAE0YY16</accession>
<name>A0AAE0YY16_9GAST</name>
<keyword evidence="2" id="KW-1185">Reference proteome</keyword>
<dbReference type="Proteomes" id="UP001283361">
    <property type="component" value="Unassembled WGS sequence"/>
</dbReference>
<gene>
    <name evidence="1" type="ORF">RRG08_005635</name>
</gene>
<dbReference type="AlphaFoldDB" id="A0AAE0YY16"/>
<proteinExistence type="predicted"/>
<organism evidence="1 2">
    <name type="scientific">Elysia crispata</name>
    <name type="common">lettuce slug</name>
    <dbReference type="NCBI Taxonomy" id="231223"/>
    <lineage>
        <taxon>Eukaryota</taxon>
        <taxon>Metazoa</taxon>
        <taxon>Spiralia</taxon>
        <taxon>Lophotrochozoa</taxon>
        <taxon>Mollusca</taxon>
        <taxon>Gastropoda</taxon>
        <taxon>Heterobranchia</taxon>
        <taxon>Euthyneura</taxon>
        <taxon>Panpulmonata</taxon>
        <taxon>Sacoglossa</taxon>
        <taxon>Placobranchoidea</taxon>
        <taxon>Plakobranchidae</taxon>
        <taxon>Elysia</taxon>
    </lineage>
</organism>
<dbReference type="EMBL" id="JAWDGP010005176">
    <property type="protein sequence ID" value="KAK3759010.1"/>
    <property type="molecule type" value="Genomic_DNA"/>
</dbReference>
<reference evidence="1" key="1">
    <citation type="journal article" date="2023" name="G3 (Bethesda)">
        <title>A reference genome for the long-term kleptoplast-retaining sea slug Elysia crispata morphotype clarki.</title>
        <authorList>
            <person name="Eastman K.E."/>
            <person name="Pendleton A.L."/>
            <person name="Shaikh M.A."/>
            <person name="Suttiyut T."/>
            <person name="Ogas R."/>
            <person name="Tomko P."/>
            <person name="Gavelis G."/>
            <person name="Widhalm J.R."/>
            <person name="Wisecaver J.H."/>
        </authorList>
    </citation>
    <scope>NUCLEOTIDE SEQUENCE</scope>
    <source>
        <strain evidence="1">ECLA1</strain>
    </source>
</reference>
<protein>
    <submittedName>
        <fullName evidence="1">Uncharacterized protein</fullName>
    </submittedName>
</protein>
<comment type="caution">
    <text evidence="1">The sequence shown here is derived from an EMBL/GenBank/DDBJ whole genome shotgun (WGS) entry which is preliminary data.</text>
</comment>
<sequence length="101" mass="11257">MLPDVPLVLCSLLELEELKLGDNYKLQVHPDGSFQVETLLGLSILTFKFIRKCFSTITPWTNTHSQIIPPLSQSKLLTSTAPEQITGLGGQTISHCNQQHR</sequence>
<evidence type="ECO:0000313" key="2">
    <source>
        <dbReference type="Proteomes" id="UP001283361"/>
    </source>
</evidence>
<evidence type="ECO:0000313" key="1">
    <source>
        <dbReference type="EMBL" id="KAK3759010.1"/>
    </source>
</evidence>